<dbReference type="Gene3D" id="1.25.40.180">
    <property type="match status" value="2"/>
</dbReference>
<dbReference type="GO" id="GO:0005634">
    <property type="term" value="C:nucleus"/>
    <property type="evidence" value="ECO:0007669"/>
    <property type="project" value="TreeGrafter"/>
</dbReference>
<dbReference type="SUPFAM" id="SSF48371">
    <property type="entry name" value="ARM repeat"/>
    <property type="match status" value="2"/>
</dbReference>
<dbReference type="GeneID" id="116941425"/>
<feature type="compositionally biased region" description="Acidic residues" evidence="7">
    <location>
        <begin position="22"/>
        <end position="36"/>
    </location>
</feature>
<evidence type="ECO:0000256" key="1">
    <source>
        <dbReference type="ARBA" id="ARBA00004496"/>
    </source>
</evidence>
<dbReference type="Proteomes" id="UP001318040">
    <property type="component" value="Chromosome 11"/>
</dbReference>
<comment type="subcellular location">
    <subcellularLocation>
        <location evidence="1">Cytoplasm</location>
    </subcellularLocation>
</comment>
<name>A0AAJ7T141_PETMA</name>
<feature type="compositionally biased region" description="Basic residues" evidence="7">
    <location>
        <begin position="57"/>
        <end position="66"/>
    </location>
</feature>
<organism evidence="9 10">
    <name type="scientific">Petromyzon marinus</name>
    <name type="common">Sea lamprey</name>
    <dbReference type="NCBI Taxonomy" id="7757"/>
    <lineage>
        <taxon>Eukaryota</taxon>
        <taxon>Metazoa</taxon>
        <taxon>Chordata</taxon>
        <taxon>Craniata</taxon>
        <taxon>Vertebrata</taxon>
        <taxon>Cyclostomata</taxon>
        <taxon>Hyperoartia</taxon>
        <taxon>Petromyzontiformes</taxon>
        <taxon>Petromyzontidae</taxon>
        <taxon>Petromyzon</taxon>
    </lineage>
</organism>
<dbReference type="InterPro" id="IPR003891">
    <property type="entry name" value="Initiation_fac_eIF4g_MI"/>
</dbReference>
<feature type="domain" description="MI" evidence="8">
    <location>
        <begin position="172"/>
        <end position="293"/>
    </location>
</feature>
<dbReference type="KEGG" id="pmrn:116941425"/>
<dbReference type="RefSeq" id="XP_032808411.1">
    <property type="nucleotide sequence ID" value="XM_032952520.1"/>
</dbReference>
<sequence length="478" mass="52824">MAAETVEARPAGRLAPGAEFVDAYDYDDVDDSEGFGEEMNGNWSPQEKALHEARIRAREKRRLRKSSSRDSGRESLSEESRGDGVRGPGGAGTLSVSPTSPRGKAPPLLDRRSRSNKGRGLPKKGGAGGKGVWGVPGQIYDDINVDARDPNYDDAQENCVYETVVPELEDGNFEKTVTPIVQEYFEHGDTNEVMVLLSDLNLGSRKPQLPVLAVSLSLEGRASHREFTSRLLAELAGRELSPVEMNRAFNRLLKELPELMLDTPDAPQMVGQFVARAVADEVLPPNFLESHKGKVDCPHARAALERAAVLLSIKRGIMRLDNVWGVGGGQRPVKHLVKEMTLLLKEYLLAGDVKEAERCLRELEVPHFHHELVFEAVVMVLESNGEAVSSMMVNLLKAFWGTGVLTLDQMNRGFERVFGELPDISLDVPRAYALLERFVESCFQAGVVTKLLRDRCPIRGRKRFVSEGDGGRVKQEAF</sequence>
<keyword evidence="6" id="KW-0539">Nucleus</keyword>
<reference evidence="10" key="1">
    <citation type="submission" date="2025-08" db="UniProtKB">
        <authorList>
            <consortium name="RefSeq"/>
        </authorList>
    </citation>
    <scope>IDENTIFICATION</scope>
    <source>
        <tissue evidence="10">Sperm</tissue>
    </source>
</reference>
<dbReference type="AlphaFoldDB" id="A0AAJ7T141"/>
<dbReference type="PROSITE" id="PS51366">
    <property type="entry name" value="MI"/>
    <property type="match status" value="2"/>
</dbReference>
<dbReference type="FunFam" id="1.25.40.180:FF:000008">
    <property type="entry name" value="Programmed cell death protein 4"/>
    <property type="match status" value="1"/>
</dbReference>
<dbReference type="FunFam" id="1.25.40.180:FF:000009">
    <property type="entry name" value="programmed cell death protein 4"/>
    <property type="match status" value="1"/>
</dbReference>
<dbReference type="Pfam" id="PF02847">
    <property type="entry name" value="MA3"/>
    <property type="match status" value="2"/>
</dbReference>
<evidence type="ECO:0000259" key="8">
    <source>
        <dbReference type="PROSITE" id="PS51366"/>
    </source>
</evidence>
<feature type="compositionally biased region" description="Gly residues" evidence="7">
    <location>
        <begin position="123"/>
        <end position="133"/>
    </location>
</feature>
<evidence type="ECO:0000256" key="5">
    <source>
        <dbReference type="ARBA" id="ARBA00022737"/>
    </source>
</evidence>
<dbReference type="GO" id="GO:0045892">
    <property type="term" value="P:negative regulation of DNA-templated transcription"/>
    <property type="evidence" value="ECO:0007669"/>
    <property type="project" value="InterPro"/>
</dbReference>
<feature type="domain" description="MI" evidence="8">
    <location>
        <begin position="335"/>
        <end position="458"/>
    </location>
</feature>
<keyword evidence="4" id="KW-0963">Cytoplasm</keyword>
<evidence type="ECO:0000256" key="6">
    <source>
        <dbReference type="ARBA" id="ARBA00023242"/>
    </source>
</evidence>
<dbReference type="SMART" id="SM00544">
    <property type="entry name" value="MA3"/>
    <property type="match status" value="2"/>
</dbReference>
<dbReference type="PANTHER" id="PTHR12626">
    <property type="entry name" value="PROGRAMMED CELL DEATH 4"/>
    <property type="match status" value="1"/>
</dbReference>
<evidence type="ECO:0000256" key="3">
    <source>
        <dbReference type="ARBA" id="ARBA00014414"/>
    </source>
</evidence>
<accession>A0AAJ7T141</accession>
<keyword evidence="5" id="KW-0677">Repeat</keyword>
<keyword evidence="9" id="KW-1185">Reference proteome</keyword>
<evidence type="ECO:0000313" key="9">
    <source>
        <dbReference type="Proteomes" id="UP001318040"/>
    </source>
</evidence>
<proteinExistence type="inferred from homology"/>
<dbReference type="CTD" id="27250"/>
<protein>
    <recommendedName>
        <fullName evidence="3">Programmed cell death protein 4</fullName>
    </recommendedName>
</protein>
<gene>
    <name evidence="10" type="primary">PDCD4</name>
</gene>
<feature type="region of interest" description="Disordered" evidence="7">
    <location>
        <begin position="1"/>
        <end position="133"/>
    </location>
</feature>
<evidence type="ECO:0000256" key="4">
    <source>
        <dbReference type="ARBA" id="ARBA00022490"/>
    </source>
</evidence>
<dbReference type="GO" id="GO:0005829">
    <property type="term" value="C:cytosol"/>
    <property type="evidence" value="ECO:0007669"/>
    <property type="project" value="TreeGrafter"/>
</dbReference>
<feature type="compositionally biased region" description="Basic and acidic residues" evidence="7">
    <location>
        <begin position="67"/>
        <end position="84"/>
    </location>
</feature>
<evidence type="ECO:0000256" key="2">
    <source>
        <dbReference type="ARBA" id="ARBA00005497"/>
    </source>
</evidence>
<comment type="similarity">
    <text evidence="2">Belongs to the PDCD4 family.</text>
</comment>
<dbReference type="PANTHER" id="PTHR12626:SF4">
    <property type="entry name" value="PROGRAMMED CELL DEATH PROTEIN 4"/>
    <property type="match status" value="1"/>
</dbReference>
<dbReference type="InterPro" id="IPR016024">
    <property type="entry name" value="ARM-type_fold"/>
</dbReference>
<evidence type="ECO:0000313" key="10">
    <source>
        <dbReference type="RefSeq" id="XP_032808411.1"/>
    </source>
</evidence>
<dbReference type="InterPro" id="IPR039778">
    <property type="entry name" value="PDCD4"/>
</dbReference>
<evidence type="ECO:0000256" key="7">
    <source>
        <dbReference type="SAM" id="MobiDB-lite"/>
    </source>
</evidence>